<evidence type="ECO:0000256" key="2">
    <source>
        <dbReference type="ARBA" id="ARBA00022692"/>
    </source>
</evidence>
<dbReference type="InterPro" id="IPR020846">
    <property type="entry name" value="MFS_dom"/>
</dbReference>
<dbReference type="EMBL" id="JAVRQU010000005">
    <property type="protein sequence ID" value="KAK5702974.1"/>
    <property type="molecule type" value="Genomic_DNA"/>
</dbReference>
<evidence type="ECO:0000256" key="4">
    <source>
        <dbReference type="ARBA" id="ARBA00023136"/>
    </source>
</evidence>
<sequence length="564" mass="60877">MATTTTLAAQITPEPVLTIDLAPLHRESQPGSISDIPPRTLEAFDEIIDTAPPRISNATPEYPTGAKFYIIMLSLALILILEGLDSSIVATAVPAITDDFHTVADVGWYSVAYRLPMCACQFLFGQLYKTFAVKRTMLTSIAIFLVGSLLCATAATSKMFVLGRAVAGLGSSGLTAGCFTVLVQILPLRLRPLYSGLLGGIETVAVILAPVLGGVLTQELSWRWCFWISLPLGAPSVIVMIFLFTDPQETASRTMSWKHIFAQLDLLGTAVFVPAITCLFLALSWAGTKYAFDNAIVLCLYGASALFIAAFIWIQYRKQDAATLPPRIFRRRSIVAGFIFSFCCNGSMTCIEYYMPTYFQVVREYPPAKSGYMLTPIVVGFLIGVLLHGGLTSLTGYYAPFMLLGSLLMPLAAGLVTTWNLDSSLAKLISYSGLVGFASGIGFQGPQSAVQTTLLEADVPLGLSVILFAQHFGPALLVSIAQTIFTNRLAVNLQQVVPSLDGKAIGTMGLGELKSSVGPQKLHDVLIGLDRSLVETWYLPLGLTCASMIGALMMEWRSVKEKRS</sequence>
<dbReference type="GO" id="GO:0022857">
    <property type="term" value="F:transmembrane transporter activity"/>
    <property type="evidence" value="ECO:0007669"/>
    <property type="project" value="InterPro"/>
</dbReference>
<dbReference type="AlphaFoldDB" id="A0AAN8A384"/>
<keyword evidence="2 5" id="KW-0812">Transmembrane</keyword>
<feature type="transmembrane region" description="Helical" evidence="5">
    <location>
        <begin position="401"/>
        <end position="421"/>
    </location>
</feature>
<feature type="transmembrane region" description="Helical" evidence="5">
    <location>
        <begin position="193"/>
        <end position="215"/>
    </location>
</feature>
<dbReference type="GO" id="GO:0005886">
    <property type="term" value="C:plasma membrane"/>
    <property type="evidence" value="ECO:0007669"/>
    <property type="project" value="TreeGrafter"/>
</dbReference>
<reference evidence="7" key="1">
    <citation type="submission" date="2023-08" db="EMBL/GenBank/DDBJ databases">
        <title>Black Yeasts Isolated from many extreme environments.</title>
        <authorList>
            <person name="Coleine C."/>
            <person name="Stajich J.E."/>
            <person name="Selbmann L."/>
        </authorList>
    </citation>
    <scope>NUCLEOTIDE SEQUENCE</scope>
    <source>
        <strain evidence="7">CCFEE 5810</strain>
    </source>
</reference>
<feature type="transmembrane region" description="Helical" evidence="5">
    <location>
        <begin position="106"/>
        <end position="124"/>
    </location>
</feature>
<gene>
    <name evidence="7" type="ORF">LTR97_003920</name>
</gene>
<keyword evidence="4 5" id="KW-0472">Membrane</keyword>
<feature type="transmembrane region" description="Helical" evidence="5">
    <location>
        <begin position="161"/>
        <end position="186"/>
    </location>
</feature>
<dbReference type="Pfam" id="PF07690">
    <property type="entry name" value="MFS_1"/>
    <property type="match status" value="1"/>
</dbReference>
<dbReference type="Gene3D" id="1.20.1720.10">
    <property type="entry name" value="Multidrug resistance protein D"/>
    <property type="match status" value="1"/>
</dbReference>
<evidence type="ECO:0000259" key="6">
    <source>
        <dbReference type="PROSITE" id="PS50850"/>
    </source>
</evidence>
<feature type="transmembrane region" description="Helical" evidence="5">
    <location>
        <begin position="136"/>
        <end position="155"/>
    </location>
</feature>
<name>A0AAN8A384_9PEZI</name>
<dbReference type="CDD" id="cd17502">
    <property type="entry name" value="MFS_Azr1_MDR_like"/>
    <property type="match status" value="1"/>
</dbReference>
<dbReference type="PROSITE" id="PS50850">
    <property type="entry name" value="MFS"/>
    <property type="match status" value="1"/>
</dbReference>
<keyword evidence="3 5" id="KW-1133">Transmembrane helix</keyword>
<dbReference type="PANTHER" id="PTHR23501:SF201">
    <property type="entry name" value="MFS AFLATOXIN EFFLUX PUMP"/>
    <property type="match status" value="1"/>
</dbReference>
<feature type="transmembrane region" description="Helical" evidence="5">
    <location>
        <begin position="68"/>
        <end position="94"/>
    </location>
</feature>
<comment type="caution">
    <text evidence="7">The sequence shown here is derived from an EMBL/GenBank/DDBJ whole genome shotgun (WGS) entry which is preliminary data.</text>
</comment>
<dbReference type="PANTHER" id="PTHR23501">
    <property type="entry name" value="MAJOR FACILITATOR SUPERFAMILY"/>
    <property type="match status" value="1"/>
</dbReference>
<dbReference type="Gene3D" id="1.20.1250.20">
    <property type="entry name" value="MFS general substrate transporter like domains"/>
    <property type="match status" value="1"/>
</dbReference>
<evidence type="ECO:0000313" key="7">
    <source>
        <dbReference type="EMBL" id="KAK5702974.1"/>
    </source>
</evidence>
<proteinExistence type="predicted"/>
<dbReference type="Proteomes" id="UP001310594">
    <property type="component" value="Unassembled WGS sequence"/>
</dbReference>
<feature type="transmembrane region" description="Helical" evidence="5">
    <location>
        <begin position="374"/>
        <end position="394"/>
    </location>
</feature>
<evidence type="ECO:0000256" key="1">
    <source>
        <dbReference type="ARBA" id="ARBA00004141"/>
    </source>
</evidence>
<evidence type="ECO:0000256" key="5">
    <source>
        <dbReference type="SAM" id="Phobius"/>
    </source>
</evidence>
<feature type="transmembrane region" description="Helical" evidence="5">
    <location>
        <begin position="264"/>
        <end position="283"/>
    </location>
</feature>
<organism evidence="7 8">
    <name type="scientific">Elasticomyces elasticus</name>
    <dbReference type="NCBI Taxonomy" id="574655"/>
    <lineage>
        <taxon>Eukaryota</taxon>
        <taxon>Fungi</taxon>
        <taxon>Dikarya</taxon>
        <taxon>Ascomycota</taxon>
        <taxon>Pezizomycotina</taxon>
        <taxon>Dothideomycetes</taxon>
        <taxon>Dothideomycetidae</taxon>
        <taxon>Mycosphaerellales</taxon>
        <taxon>Teratosphaeriaceae</taxon>
        <taxon>Elasticomyces</taxon>
    </lineage>
</organism>
<dbReference type="InterPro" id="IPR036259">
    <property type="entry name" value="MFS_trans_sf"/>
</dbReference>
<protein>
    <recommendedName>
        <fullName evidence="6">Major facilitator superfamily (MFS) profile domain-containing protein</fullName>
    </recommendedName>
</protein>
<evidence type="ECO:0000313" key="8">
    <source>
        <dbReference type="Proteomes" id="UP001310594"/>
    </source>
</evidence>
<feature type="transmembrane region" description="Helical" evidence="5">
    <location>
        <begin position="221"/>
        <end position="244"/>
    </location>
</feature>
<dbReference type="SUPFAM" id="SSF103473">
    <property type="entry name" value="MFS general substrate transporter"/>
    <property type="match status" value="1"/>
</dbReference>
<accession>A0AAN8A384</accession>
<feature type="transmembrane region" description="Helical" evidence="5">
    <location>
        <begin position="295"/>
        <end position="314"/>
    </location>
</feature>
<feature type="domain" description="Major facilitator superfamily (MFS) profile" evidence="6">
    <location>
        <begin position="71"/>
        <end position="564"/>
    </location>
</feature>
<feature type="transmembrane region" description="Helical" evidence="5">
    <location>
        <begin position="334"/>
        <end position="354"/>
    </location>
</feature>
<comment type="subcellular location">
    <subcellularLocation>
        <location evidence="1">Membrane</location>
        <topology evidence="1">Multi-pass membrane protein</topology>
    </subcellularLocation>
</comment>
<evidence type="ECO:0000256" key="3">
    <source>
        <dbReference type="ARBA" id="ARBA00022989"/>
    </source>
</evidence>
<dbReference type="InterPro" id="IPR011701">
    <property type="entry name" value="MFS"/>
</dbReference>